<comment type="caution">
    <text evidence="4">The sequence shown here is derived from an EMBL/GenBank/DDBJ whole genome shotgun (WGS) entry which is preliminary data.</text>
</comment>
<accession>A0A0R1TWR9</accession>
<evidence type="ECO:0000313" key="4">
    <source>
        <dbReference type="EMBL" id="KRL83192.1"/>
    </source>
</evidence>
<dbReference type="PATRIC" id="fig|1423740.3.peg.808"/>
<dbReference type="AlphaFoldDB" id="A0A0R1TWR9"/>
<reference evidence="4 5" key="1">
    <citation type="journal article" date="2015" name="Genome Announc.">
        <title>Expanding the biotechnology potential of lactobacilli through comparative genomics of 213 strains and associated genera.</title>
        <authorList>
            <person name="Sun Z."/>
            <person name="Harris H.M."/>
            <person name="McCann A."/>
            <person name="Guo C."/>
            <person name="Argimon S."/>
            <person name="Zhang W."/>
            <person name="Yang X."/>
            <person name="Jeffery I.B."/>
            <person name="Cooney J.C."/>
            <person name="Kagawa T.F."/>
            <person name="Liu W."/>
            <person name="Song Y."/>
            <person name="Salvetti E."/>
            <person name="Wrobel A."/>
            <person name="Rasinkangas P."/>
            <person name="Parkhill J."/>
            <person name="Rea M.C."/>
            <person name="O'Sullivan O."/>
            <person name="Ritari J."/>
            <person name="Douillard F.P."/>
            <person name="Paul Ross R."/>
            <person name="Yang R."/>
            <person name="Briner A.E."/>
            <person name="Felis G.E."/>
            <person name="de Vos W.M."/>
            <person name="Barrangou R."/>
            <person name="Klaenhammer T.R."/>
            <person name="Caufield P.W."/>
            <person name="Cui Y."/>
            <person name="Zhang H."/>
            <person name="O'Toole P.W."/>
        </authorList>
    </citation>
    <scope>NUCLEOTIDE SEQUENCE [LARGE SCALE GENOMIC DNA]</scope>
    <source>
        <strain evidence="4 5">DSM 15833</strain>
    </source>
</reference>
<dbReference type="GO" id="GO:1901605">
    <property type="term" value="P:alpha-amino acid metabolic process"/>
    <property type="evidence" value="ECO:0007669"/>
    <property type="project" value="UniProtKB-ARBA"/>
</dbReference>
<proteinExistence type="predicted"/>
<dbReference type="Gene3D" id="3.40.50.1100">
    <property type="match status" value="2"/>
</dbReference>
<keyword evidence="2" id="KW-0663">Pyridoxal phosphate</keyword>
<evidence type="ECO:0000313" key="5">
    <source>
        <dbReference type="Proteomes" id="UP000051048"/>
    </source>
</evidence>
<dbReference type="InterPro" id="IPR001926">
    <property type="entry name" value="TrpB-like_PALP"/>
</dbReference>
<dbReference type="CDD" id="cd01561">
    <property type="entry name" value="CBS_like"/>
    <property type="match status" value="1"/>
</dbReference>
<dbReference type="Pfam" id="PF00291">
    <property type="entry name" value="PALP"/>
    <property type="match status" value="1"/>
</dbReference>
<dbReference type="Proteomes" id="UP000051048">
    <property type="component" value="Unassembled WGS sequence"/>
</dbReference>
<dbReference type="STRING" id="1423740.FC36_GL000761"/>
<dbReference type="EMBL" id="AZFH01000015">
    <property type="protein sequence ID" value="KRL83192.1"/>
    <property type="molecule type" value="Genomic_DNA"/>
</dbReference>
<dbReference type="PANTHER" id="PTHR10314">
    <property type="entry name" value="CYSTATHIONINE BETA-SYNTHASE"/>
    <property type="match status" value="1"/>
</dbReference>
<organism evidence="4 5">
    <name type="scientific">Ligilactobacillus equi DSM 15833 = JCM 10991</name>
    <dbReference type="NCBI Taxonomy" id="1423740"/>
    <lineage>
        <taxon>Bacteria</taxon>
        <taxon>Bacillati</taxon>
        <taxon>Bacillota</taxon>
        <taxon>Bacilli</taxon>
        <taxon>Lactobacillales</taxon>
        <taxon>Lactobacillaceae</taxon>
        <taxon>Ligilactobacillus</taxon>
    </lineage>
</organism>
<feature type="domain" description="Tryptophan synthase beta chain-like PALP" evidence="3">
    <location>
        <begin position="11"/>
        <end position="289"/>
    </location>
</feature>
<dbReference type="InterPro" id="IPR036052">
    <property type="entry name" value="TrpB-like_PALP_sf"/>
</dbReference>
<evidence type="ECO:0000256" key="1">
    <source>
        <dbReference type="ARBA" id="ARBA00001933"/>
    </source>
</evidence>
<evidence type="ECO:0000259" key="3">
    <source>
        <dbReference type="Pfam" id="PF00291"/>
    </source>
</evidence>
<comment type="cofactor">
    <cofactor evidence="1">
        <name>pyridoxal 5'-phosphate</name>
        <dbReference type="ChEBI" id="CHEBI:597326"/>
    </cofactor>
</comment>
<gene>
    <name evidence="4" type="ORF">FC36_GL000761</name>
</gene>
<dbReference type="InterPro" id="IPR050214">
    <property type="entry name" value="Cys_Synth/Cystath_Beta-Synth"/>
</dbReference>
<sequence>MVMVVEAQDNLGVGHTPLYKLHTPADYAAVYVKLDYKNPTGSTKDRVAVEIIRQALNHDLLQANGTLVEASKKDFGLSLTVFAKKMGCHAVIVMPEDAQAQKAVIEAHGGQVVTTSANLGMEGARKKAQLLADEKGWFMPNQYYNPANSDAHEKGTGPEIIAALAGKRIDAFVAGINTGGTLSGVGHALKEEWVGTQVVALSNHHTPFLQQEKSQPYSLESLGNGFVPDILDRDIYDEVLQLDLAAAQKLGSEVARREGIVVKAKAAENIWTAYQVARRLGPGKIVVTIAP</sequence>
<dbReference type="SUPFAM" id="SSF53686">
    <property type="entry name" value="Tryptophan synthase beta subunit-like PLP-dependent enzymes"/>
    <property type="match status" value="1"/>
</dbReference>
<protein>
    <submittedName>
        <fullName evidence="4">Cysteine synthase</fullName>
    </submittedName>
</protein>
<name>A0A0R1TWR9_9LACO</name>
<evidence type="ECO:0000256" key="2">
    <source>
        <dbReference type="ARBA" id="ARBA00022898"/>
    </source>
</evidence>